<sequence>MQSTVKTMSVQGTILVLDGVSTNRIMLKVQLTAAWYHVVQGEKLAGLGALLRRTRPDLVLTAQTLPDGDAGDVKRLMLSVPALQDVPVVAIAPQNDRTARLRNLSEGLDDVLAYPFKDTLLLARVRSLLRARAETQDLKNSGNPQSVGFAEAPAAMIAPKRQGQIAVLAHTARTRTLWHKALSGRTQHSVCSHTLPNLSGVLSGTIPDAIVVELNSEPSGLNMLADLKSRTGTRRTALIGIIPDDNATLAAEALDRGADAICLGGFCPDEVSLRVEALIARKAHDEQMRDSLRRGLEESWIDTLTGLNNRRFAQTAMDQLLHSSVHKQRGFAVMLADLDHFKSINDRYGHSAGDRVLVEAGKRMKRAFGPDGFLARIGGEEFLFGLPNATREKALRKAADICSGVNSVPIVLADIPARLPVTVSIGLKVCEPPFSPIPDSSLSAESLIKCADKALYAAKQAGRNQVWMKQNAA</sequence>
<evidence type="ECO:0000256" key="2">
    <source>
        <dbReference type="ARBA" id="ARBA00034247"/>
    </source>
</evidence>
<dbReference type="PROSITE" id="PS50110">
    <property type="entry name" value="RESPONSE_REGULATORY"/>
    <property type="match status" value="1"/>
</dbReference>
<dbReference type="AlphaFoldDB" id="A0A238L0L8"/>
<evidence type="ECO:0000313" key="6">
    <source>
        <dbReference type="EMBL" id="SMX48468.1"/>
    </source>
</evidence>
<dbReference type="GO" id="GO:0052621">
    <property type="term" value="F:diguanylate cyclase activity"/>
    <property type="evidence" value="ECO:0007669"/>
    <property type="project" value="UniProtKB-EC"/>
</dbReference>
<dbReference type="PROSITE" id="PS50887">
    <property type="entry name" value="GGDEF"/>
    <property type="match status" value="1"/>
</dbReference>
<keyword evidence="7" id="KW-1185">Reference proteome</keyword>
<evidence type="ECO:0000259" key="4">
    <source>
        <dbReference type="PROSITE" id="PS50110"/>
    </source>
</evidence>
<dbReference type="CDD" id="cd01949">
    <property type="entry name" value="GGDEF"/>
    <property type="match status" value="1"/>
</dbReference>
<gene>
    <name evidence="6" type="primary">pleD</name>
    <name evidence="6" type="ORF">RUA8715_03480</name>
</gene>
<dbReference type="InterPro" id="IPR000160">
    <property type="entry name" value="GGDEF_dom"/>
</dbReference>
<dbReference type="PANTHER" id="PTHR45138">
    <property type="entry name" value="REGULATORY COMPONENTS OF SENSORY TRANSDUCTION SYSTEM"/>
    <property type="match status" value="1"/>
</dbReference>
<dbReference type="SUPFAM" id="SSF52172">
    <property type="entry name" value="CheY-like"/>
    <property type="match status" value="2"/>
</dbReference>
<dbReference type="SUPFAM" id="SSF55073">
    <property type="entry name" value="Nucleotide cyclase"/>
    <property type="match status" value="1"/>
</dbReference>
<dbReference type="InterPro" id="IPR001789">
    <property type="entry name" value="Sig_transdc_resp-reg_receiver"/>
</dbReference>
<evidence type="ECO:0000256" key="1">
    <source>
        <dbReference type="ARBA" id="ARBA00012528"/>
    </source>
</evidence>
<dbReference type="PANTHER" id="PTHR45138:SF9">
    <property type="entry name" value="DIGUANYLATE CYCLASE DGCM-RELATED"/>
    <property type="match status" value="1"/>
</dbReference>
<evidence type="ECO:0000256" key="3">
    <source>
        <dbReference type="PROSITE-ProRule" id="PRU00169"/>
    </source>
</evidence>
<evidence type="ECO:0000259" key="5">
    <source>
        <dbReference type="PROSITE" id="PS50887"/>
    </source>
</evidence>
<name>A0A238L0L8_9RHOB</name>
<dbReference type="Pfam" id="PF00990">
    <property type="entry name" value="GGDEF"/>
    <property type="match status" value="1"/>
</dbReference>
<feature type="domain" description="GGDEF" evidence="5">
    <location>
        <begin position="329"/>
        <end position="471"/>
    </location>
</feature>
<dbReference type="Gene3D" id="3.40.50.2300">
    <property type="match status" value="1"/>
</dbReference>
<evidence type="ECO:0000313" key="7">
    <source>
        <dbReference type="Proteomes" id="UP000202485"/>
    </source>
</evidence>
<reference evidence="7" key="1">
    <citation type="submission" date="2017-05" db="EMBL/GenBank/DDBJ databases">
        <authorList>
            <person name="Rodrigo-Torres L."/>
            <person name="Arahal R. D."/>
            <person name="Lucena T."/>
        </authorList>
    </citation>
    <scope>NUCLEOTIDE SEQUENCE [LARGE SCALE GENOMIC DNA]</scope>
    <source>
        <strain evidence="7">CECT 8715</strain>
    </source>
</reference>
<dbReference type="GO" id="GO:0005886">
    <property type="term" value="C:plasma membrane"/>
    <property type="evidence" value="ECO:0007669"/>
    <property type="project" value="TreeGrafter"/>
</dbReference>
<dbReference type="EC" id="2.7.7.65" evidence="1"/>
<comment type="catalytic activity">
    <reaction evidence="2">
        <text>2 GTP = 3',3'-c-di-GMP + 2 diphosphate</text>
        <dbReference type="Rhea" id="RHEA:24898"/>
        <dbReference type="ChEBI" id="CHEBI:33019"/>
        <dbReference type="ChEBI" id="CHEBI:37565"/>
        <dbReference type="ChEBI" id="CHEBI:58805"/>
        <dbReference type="EC" id="2.7.7.65"/>
    </reaction>
</comment>
<feature type="domain" description="Response regulatory" evidence="4">
    <location>
        <begin position="13"/>
        <end position="129"/>
    </location>
</feature>
<dbReference type="InterPro" id="IPR029787">
    <property type="entry name" value="Nucleotide_cyclase"/>
</dbReference>
<dbReference type="InterPro" id="IPR050469">
    <property type="entry name" value="Diguanylate_Cyclase"/>
</dbReference>
<dbReference type="Gene3D" id="3.30.70.270">
    <property type="match status" value="1"/>
</dbReference>
<dbReference type="Proteomes" id="UP000202485">
    <property type="component" value="Unassembled WGS sequence"/>
</dbReference>
<dbReference type="SMART" id="SM00267">
    <property type="entry name" value="GGDEF"/>
    <property type="match status" value="1"/>
</dbReference>
<dbReference type="NCBIfam" id="TIGR00254">
    <property type="entry name" value="GGDEF"/>
    <property type="match status" value="1"/>
</dbReference>
<organism evidence="6 7">
    <name type="scientific">Ruegeria arenilitoris</name>
    <dbReference type="NCBI Taxonomy" id="1173585"/>
    <lineage>
        <taxon>Bacteria</taxon>
        <taxon>Pseudomonadati</taxon>
        <taxon>Pseudomonadota</taxon>
        <taxon>Alphaproteobacteria</taxon>
        <taxon>Rhodobacterales</taxon>
        <taxon>Roseobacteraceae</taxon>
        <taxon>Ruegeria</taxon>
    </lineage>
</organism>
<dbReference type="GO" id="GO:0043709">
    <property type="term" value="P:cell adhesion involved in single-species biofilm formation"/>
    <property type="evidence" value="ECO:0007669"/>
    <property type="project" value="TreeGrafter"/>
</dbReference>
<protein>
    <recommendedName>
        <fullName evidence="1">diguanylate cyclase</fullName>
        <ecNumber evidence="1">2.7.7.65</ecNumber>
    </recommendedName>
</protein>
<dbReference type="EMBL" id="FXYG01000004">
    <property type="protein sequence ID" value="SMX48468.1"/>
    <property type="molecule type" value="Genomic_DNA"/>
</dbReference>
<dbReference type="GO" id="GO:1902201">
    <property type="term" value="P:negative regulation of bacterial-type flagellum-dependent cell motility"/>
    <property type="evidence" value="ECO:0007669"/>
    <property type="project" value="TreeGrafter"/>
</dbReference>
<dbReference type="InterPro" id="IPR011006">
    <property type="entry name" value="CheY-like_superfamily"/>
</dbReference>
<dbReference type="FunFam" id="3.30.70.270:FF:000001">
    <property type="entry name" value="Diguanylate cyclase domain protein"/>
    <property type="match status" value="1"/>
</dbReference>
<accession>A0A238L0L8</accession>
<comment type="caution">
    <text evidence="3">Lacks conserved residue(s) required for the propagation of feature annotation.</text>
</comment>
<dbReference type="GO" id="GO:0000160">
    <property type="term" value="P:phosphorelay signal transduction system"/>
    <property type="evidence" value="ECO:0007669"/>
    <property type="project" value="InterPro"/>
</dbReference>
<proteinExistence type="predicted"/>
<dbReference type="InterPro" id="IPR043128">
    <property type="entry name" value="Rev_trsase/Diguanyl_cyclase"/>
</dbReference>